<dbReference type="InterPro" id="IPR017932">
    <property type="entry name" value="GATase_2_dom"/>
</dbReference>
<evidence type="ECO:0000256" key="7">
    <source>
        <dbReference type="ARBA" id="ARBA00022888"/>
    </source>
</evidence>
<dbReference type="InterPro" id="IPR014729">
    <property type="entry name" value="Rossmann-like_a/b/a_fold"/>
</dbReference>
<dbReference type="InterPro" id="IPR029055">
    <property type="entry name" value="Ntn_hydrolases_N"/>
</dbReference>
<feature type="domain" description="Glutamine amidotransferase type-2" evidence="10">
    <location>
        <begin position="2"/>
        <end position="170"/>
    </location>
</feature>
<protein>
    <recommendedName>
        <fullName evidence="2">asparagine synthase (glutamine-hydrolyzing)</fullName>
        <ecNumber evidence="2">6.3.5.4</ecNumber>
    </recommendedName>
    <alternativeName>
        <fullName evidence="8">Glutamine-dependent asparagine synthetase</fullName>
    </alternativeName>
</protein>
<keyword evidence="3" id="KW-0436">Ligase</keyword>
<accession>A0A6C0IZL2</accession>
<dbReference type="AlphaFoldDB" id="A0A6C0IZL2"/>
<dbReference type="PROSITE" id="PS51278">
    <property type="entry name" value="GATASE_TYPE_2"/>
    <property type="match status" value="1"/>
</dbReference>
<proteinExistence type="predicted"/>
<dbReference type="Gene3D" id="3.40.50.620">
    <property type="entry name" value="HUPs"/>
    <property type="match status" value="1"/>
</dbReference>
<dbReference type="Pfam" id="PF13537">
    <property type="entry name" value="GATase_7"/>
    <property type="match status" value="1"/>
</dbReference>
<evidence type="ECO:0000256" key="3">
    <source>
        <dbReference type="ARBA" id="ARBA00022598"/>
    </source>
</evidence>
<evidence type="ECO:0000256" key="5">
    <source>
        <dbReference type="ARBA" id="ARBA00022741"/>
    </source>
</evidence>
<reference evidence="11" key="1">
    <citation type="journal article" date="2020" name="Nature">
        <title>Giant virus diversity and host interactions through global metagenomics.</title>
        <authorList>
            <person name="Schulz F."/>
            <person name="Roux S."/>
            <person name="Paez-Espino D."/>
            <person name="Jungbluth S."/>
            <person name="Walsh D.A."/>
            <person name="Denef V.J."/>
            <person name="McMahon K.D."/>
            <person name="Konstantinidis K.T."/>
            <person name="Eloe-Fadrosh E.A."/>
            <person name="Kyrpides N.C."/>
            <person name="Woyke T."/>
        </authorList>
    </citation>
    <scope>NUCLEOTIDE SEQUENCE</scope>
    <source>
        <strain evidence="11">GVMAG-M-3300025652-16</strain>
    </source>
</reference>
<dbReference type="SUPFAM" id="SSF56235">
    <property type="entry name" value="N-terminal nucleophile aminohydrolases (Ntn hydrolases)"/>
    <property type="match status" value="1"/>
</dbReference>
<keyword evidence="4" id="KW-0028">Amino-acid biosynthesis</keyword>
<dbReference type="EMBL" id="MN740292">
    <property type="protein sequence ID" value="QHT98502.1"/>
    <property type="molecule type" value="Genomic_DNA"/>
</dbReference>
<dbReference type="CDD" id="cd01991">
    <property type="entry name" value="Asn_synthase_B_C"/>
    <property type="match status" value="1"/>
</dbReference>
<dbReference type="GO" id="GO:0004066">
    <property type="term" value="F:asparagine synthase (glutamine-hydrolyzing) activity"/>
    <property type="evidence" value="ECO:0007669"/>
    <property type="project" value="UniProtKB-EC"/>
</dbReference>
<sequence>MCGIFALFGEEVEAGYHLLHHRGPDDYSTRTLGKCRMDFYRLAINDLTPTGMQPFKSEKSMLICNGEIYNHKKFRTGIEKGTSDCEVLIPMIEYFGVLETLDVITGDFAFVYSDGKKVIAARDPVGVRPLFYTRYAENSIAFASEVKALLFLNSKIDIFPPGHIYDSYLDDFVCYHSGYWRVNKYVNDCTRDEMRQTFEHSVHERLATTERDIGFLLSGGLDSSLIASIATRKLGKIKTFSIGLDGSPDLEAARKVAKYLNTEHTEVKFTVSEGISHINDVIHSLESYDTTTVRASTPMWLLCKYIKQKTNCRYIFSGEGSDEILGGYLYFHSAPGVEEFASENMRRLRLIHQFDGLRADRCAGAHGLDLIVPFLDKTFIDYCMRINQNGKIDKIEKRILREAFEGYLPHDILWRQKDGMSDAVGTNWVDEIKKYAEGEIDDATFSEIRMKSNYHNVPLTKEEALYRQVFWRMYGRENDHLISEIWRPKWTKVTDPSARLLIEKNRK</sequence>
<comment type="catalytic activity">
    <reaction evidence="9">
        <text>L-aspartate + L-glutamine + ATP + H2O = L-asparagine + L-glutamate + AMP + diphosphate + H(+)</text>
        <dbReference type="Rhea" id="RHEA:12228"/>
        <dbReference type="ChEBI" id="CHEBI:15377"/>
        <dbReference type="ChEBI" id="CHEBI:15378"/>
        <dbReference type="ChEBI" id="CHEBI:29985"/>
        <dbReference type="ChEBI" id="CHEBI:29991"/>
        <dbReference type="ChEBI" id="CHEBI:30616"/>
        <dbReference type="ChEBI" id="CHEBI:33019"/>
        <dbReference type="ChEBI" id="CHEBI:58048"/>
        <dbReference type="ChEBI" id="CHEBI:58359"/>
        <dbReference type="ChEBI" id="CHEBI:456215"/>
        <dbReference type="EC" id="6.3.5.4"/>
    </reaction>
</comment>
<dbReference type="Gene3D" id="3.60.20.10">
    <property type="entry name" value="Glutamine Phosphoribosylpyrophosphate, subunit 1, domain 1"/>
    <property type="match status" value="1"/>
</dbReference>
<dbReference type="GO" id="GO:0005524">
    <property type="term" value="F:ATP binding"/>
    <property type="evidence" value="ECO:0007669"/>
    <property type="project" value="UniProtKB-KW"/>
</dbReference>
<dbReference type="NCBIfam" id="NF006949">
    <property type="entry name" value="PRK09431.1"/>
    <property type="match status" value="1"/>
</dbReference>
<evidence type="ECO:0000313" key="11">
    <source>
        <dbReference type="EMBL" id="QHT98502.1"/>
    </source>
</evidence>
<name>A0A6C0IZL2_9ZZZZ</name>
<dbReference type="PANTHER" id="PTHR11772:SF23">
    <property type="entry name" value="ASPARAGINE SYNTHETASE [GLUTAMINE-HYDROLYZING]"/>
    <property type="match status" value="1"/>
</dbReference>
<dbReference type="GO" id="GO:0005829">
    <property type="term" value="C:cytosol"/>
    <property type="evidence" value="ECO:0007669"/>
    <property type="project" value="TreeGrafter"/>
</dbReference>
<evidence type="ECO:0000256" key="4">
    <source>
        <dbReference type="ARBA" id="ARBA00022605"/>
    </source>
</evidence>
<dbReference type="GO" id="GO:0006529">
    <property type="term" value="P:asparagine biosynthetic process"/>
    <property type="evidence" value="ECO:0007669"/>
    <property type="project" value="UniProtKB-KW"/>
</dbReference>
<dbReference type="EC" id="6.3.5.4" evidence="2"/>
<keyword evidence="6" id="KW-0067">ATP-binding</keyword>
<evidence type="ECO:0000256" key="6">
    <source>
        <dbReference type="ARBA" id="ARBA00022840"/>
    </source>
</evidence>
<dbReference type="InterPro" id="IPR006426">
    <property type="entry name" value="Asn_synth_AEB"/>
</dbReference>
<evidence type="ECO:0000259" key="10">
    <source>
        <dbReference type="PROSITE" id="PS51278"/>
    </source>
</evidence>
<evidence type="ECO:0000256" key="2">
    <source>
        <dbReference type="ARBA" id="ARBA00012737"/>
    </source>
</evidence>
<evidence type="ECO:0000256" key="9">
    <source>
        <dbReference type="ARBA" id="ARBA00048741"/>
    </source>
</evidence>
<organism evidence="11">
    <name type="scientific">viral metagenome</name>
    <dbReference type="NCBI Taxonomy" id="1070528"/>
    <lineage>
        <taxon>unclassified sequences</taxon>
        <taxon>metagenomes</taxon>
        <taxon>organismal metagenomes</taxon>
    </lineage>
</organism>
<keyword evidence="7" id="KW-0061">Asparagine biosynthesis</keyword>
<evidence type="ECO:0000256" key="1">
    <source>
        <dbReference type="ARBA" id="ARBA00005187"/>
    </source>
</evidence>
<keyword evidence="5" id="KW-0547">Nucleotide-binding</keyword>
<dbReference type="Pfam" id="PF00733">
    <property type="entry name" value="Asn_synthase"/>
    <property type="match status" value="1"/>
</dbReference>
<dbReference type="SUPFAM" id="SSF52402">
    <property type="entry name" value="Adenine nucleotide alpha hydrolases-like"/>
    <property type="match status" value="1"/>
</dbReference>
<dbReference type="PANTHER" id="PTHR11772">
    <property type="entry name" value="ASPARAGINE SYNTHETASE"/>
    <property type="match status" value="1"/>
</dbReference>
<dbReference type="InterPro" id="IPR001962">
    <property type="entry name" value="Asn_synthase"/>
</dbReference>
<comment type="pathway">
    <text evidence="1">Amino-acid biosynthesis; L-asparagine biosynthesis; L-asparagine from L-aspartate (L-Gln route): step 1/1.</text>
</comment>
<dbReference type="InterPro" id="IPR050795">
    <property type="entry name" value="Asn_Synthetase"/>
</dbReference>
<dbReference type="PIRSF" id="PIRSF001589">
    <property type="entry name" value="Asn_synthetase_glu-h"/>
    <property type="match status" value="1"/>
</dbReference>
<evidence type="ECO:0000256" key="8">
    <source>
        <dbReference type="ARBA" id="ARBA00030234"/>
    </source>
</evidence>